<dbReference type="InterPro" id="IPR003805">
    <property type="entry name" value="CobS"/>
</dbReference>
<comment type="catalytic activity">
    <reaction evidence="17 19">
        <text>alpha-ribazole + adenosylcob(III)inamide-GDP = adenosylcob(III)alamin + GMP + H(+)</text>
        <dbReference type="Rhea" id="RHEA:16049"/>
        <dbReference type="ChEBI" id="CHEBI:10329"/>
        <dbReference type="ChEBI" id="CHEBI:15378"/>
        <dbReference type="ChEBI" id="CHEBI:18408"/>
        <dbReference type="ChEBI" id="CHEBI:58115"/>
        <dbReference type="ChEBI" id="CHEBI:60487"/>
        <dbReference type="EC" id="2.7.8.26"/>
    </reaction>
</comment>
<evidence type="ECO:0000256" key="11">
    <source>
        <dbReference type="ARBA" id="ARBA00022842"/>
    </source>
</evidence>
<dbReference type="GO" id="GO:0008818">
    <property type="term" value="F:cobalamin 5'-phosphate synthase activity"/>
    <property type="evidence" value="ECO:0007669"/>
    <property type="project" value="UniProtKB-UniRule"/>
</dbReference>
<dbReference type="UniPathway" id="UPA00148">
    <property type="reaction ID" value="UER00238"/>
</dbReference>
<keyword evidence="12 19" id="KW-1133">Transmembrane helix</keyword>
<comment type="subcellular location">
    <subcellularLocation>
        <location evidence="2 19">Cell membrane</location>
        <topology evidence="2 19">Multi-pass membrane protein</topology>
    </subcellularLocation>
</comment>
<evidence type="ECO:0000256" key="12">
    <source>
        <dbReference type="ARBA" id="ARBA00022989"/>
    </source>
</evidence>
<gene>
    <name evidence="19" type="primary">cobS</name>
    <name evidence="20" type="ORF">BB934_04270</name>
</gene>
<evidence type="ECO:0000256" key="4">
    <source>
        <dbReference type="ARBA" id="ARBA00010561"/>
    </source>
</evidence>
<comment type="function">
    <text evidence="14 19">Joins adenosylcobinamide-GDP and alpha-ribazole to generate adenosylcobalamin (Ado-cobalamin). Also synthesizes adenosylcobalamin 5'-phosphate from adenosylcobinamide-GDP and alpha-ribazole 5'-phosphate.</text>
</comment>
<keyword evidence="9 19" id="KW-0808">Transferase</keyword>
<sequence>MSEQFERGEAAPAGGWQAVACDLAHCMRFYSRLPVPALPWEQDAHALPSFPRLVRVIPLAGLLLGLVPAAALIVALILDLGPWLSAILAVATMVLATGALHEDGLADVADSFGGTTRDKRLEIMRDSRIGSFGAAALFLALALRIGALAEIVSRADALAAVAAILITASLSRTAGLMPLVFLPPARRDGLSHAVGQPPRETFWLAAGIAGAIAVALGALAGLPPFGIALTIVLSGLAGLALTGFAARHLGGQTGDIVGAAQQVAEIAALIGLLTVLAP</sequence>
<keyword evidence="13 19" id="KW-0472">Membrane</keyword>
<evidence type="ECO:0000256" key="1">
    <source>
        <dbReference type="ARBA" id="ARBA00001946"/>
    </source>
</evidence>
<dbReference type="NCBIfam" id="TIGR00317">
    <property type="entry name" value="cobS"/>
    <property type="match status" value="1"/>
</dbReference>
<dbReference type="PANTHER" id="PTHR34148">
    <property type="entry name" value="ADENOSYLCOBINAMIDE-GDP RIBAZOLETRANSFERASE"/>
    <property type="match status" value="1"/>
</dbReference>
<evidence type="ECO:0000256" key="3">
    <source>
        <dbReference type="ARBA" id="ARBA00004663"/>
    </source>
</evidence>
<dbReference type="AlphaFoldDB" id="A0A1B2EC44"/>
<evidence type="ECO:0000256" key="14">
    <source>
        <dbReference type="ARBA" id="ARBA00025228"/>
    </source>
</evidence>
<evidence type="ECO:0000256" key="7">
    <source>
        <dbReference type="ARBA" id="ARBA00022475"/>
    </source>
</evidence>
<keyword evidence="10 19" id="KW-0812">Transmembrane</keyword>
<comment type="pathway">
    <text evidence="3 19">Cofactor biosynthesis; adenosylcobalamin biosynthesis; adenosylcobalamin from cob(II)yrinate a,c-diamide: step 7/7.</text>
</comment>
<evidence type="ECO:0000256" key="8">
    <source>
        <dbReference type="ARBA" id="ARBA00022573"/>
    </source>
</evidence>
<dbReference type="HAMAP" id="MF_00719">
    <property type="entry name" value="CobS"/>
    <property type="match status" value="1"/>
</dbReference>
<evidence type="ECO:0000256" key="16">
    <source>
        <dbReference type="ARBA" id="ARBA00032853"/>
    </source>
</evidence>
<feature type="transmembrane region" description="Helical" evidence="19">
    <location>
        <begin position="56"/>
        <end position="77"/>
    </location>
</feature>
<feature type="transmembrane region" description="Helical" evidence="19">
    <location>
        <begin position="202"/>
        <end position="219"/>
    </location>
</feature>
<evidence type="ECO:0000256" key="19">
    <source>
        <dbReference type="HAMAP-Rule" id="MF_00719"/>
    </source>
</evidence>
<evidence type="ECO:0000256" key="15">
    <source>
        <dbReference type="ARBA" id="ARBA00032605"/>
    </source>
</evidence>
<keyword evidence="11 19" id="KW-0460">Magnesium</keyword>
<dbReference type="EC" id="2.7.8.26" evidence="5 19"/>
<reference evidence="20" key="1">
    <citation type="submission" date="2016-07" db="EMBL/GenBank/DDBJ databases">
        <title>Microvirga ossetica sp. nov. a new species of rhizobia isolated from root nodules of the legume species Vicia alpestris Steven originated from North Ossetia region in the Caucasus.</title>
        <authorList>
            <person name="Safronova V.I."/>
            <person name="Kuznetsova I.G."/>
            <person name="Sazanova A.L."/>
            <person name="Belimov A."/>
            <person name="Andronov E."/>
            <person name="Osledkin Y.S."/>
            <person name="Onishchuk O.P."/>
            <person name="Kurchak O.N."/>
            <person name="Shaposhnikov A.I."/>
            <person name="Willems A."/>
            <person name="Tikhonovich I.A."/>
        </authorList>
    </citation>
    <scope>NUCLEOTIDE SEQUENCE [LARGE SCALE GENOMIC DNA]</scope>
    <source>
        <strain evidence="20">V5/3M</strain>
    </source>
</reference>
<evidence type="ECO:0000256" key="9">
    <source>
        <dbReference type="ARBA" id="ARBA00022679"/>
    </source>
</evidence>
<comment type="catalytic activity">
    <reaction evidence="18 19">
        <text>alpha-ribazole 5'-phosphate + adenosylcob(III)inamide-GDP = adenosylcob(III)alamin 5'-phosphate + GMP + H(+)</text>
        <dbReference type="Rhea" id="RHEA:23560"/>
        <dbReference type="ChEBI" id="CHEBI:15378"/>
        <dbReference type="ChEBI" id="CHEBI:57918"/>
        <dbReference type="ChEBI" id="CHEBI:58115"/>
        <dbReference type="ChEBI" id="CHEBI:60487"/>
        <dbReference type="ChEBI" id="CHEBI:60493"/>
        <dbReference type="EC" id="2.7.8.26"/>
    </reaction>
</comment>
<evidence type="ECO:0000256" key="6">
    <source>
        <dbReference type="ARBA" id="ARBA00015850"/>
    </source>
</evidence>
<comment type="similarity">
    <text evidence="4 19">Belongs to the CobS family.</text>
</comment>
<dbReference type="EMBL" id="CP016616">
    <property type="protein sequence ID" value="ANY77538.1"/>
    <property type="molecule type" value="Genomic_DNA"/>
</dbReference>
<dbReference type="GO" id="GO:0005886">
    <property type="term" value="C:plasma membrane"/>
    <property type="evidence" value="ECO:0007669"/>
    <property type="project" value="UniProtKB-SubCell"/>
</dbReference>
<evidence type="ECO:0000256" key="18">
    <source>
        <dbReference type="ARBA" id="ARBA00049504"/>
    </source>
</evidence>
<evidence type="ECO:0000256" key="10">
    <source>
        <dbReference type="ARBA" id="ARBA00022692"/>
    </source>
</evidence>
<evidence type="ECO:0000313" key="20">
    <source>
        <dbReference type="EMBL" id="ANY77538.1"/>
    </source>
</evidence>
<keyword evidence="7 19" id="KW-1003">Cell membrane</keyword>
<name>A0A1B2EC44_9HYPH</name>
<dbReference type="GO" id="GO:0009236">
    <property type="term" value="P:cobalamin biosynthetic process"/>
    <property type="evidence" value="ECO:0007669"/>
    <property type="project" value="UniProtKB-UniRule"/>
</dbReference>
<protein>
    <recommendedName>
        <fullName evidence="6 19">Adenosylcobinamide-GDP ribazoletransferase</fullName>
        <ecNumber evidence="5 19">2.7.8.26</ecNumber>
    </recommendedName>
    <alternativeName>
        <fullName evidence="16 19">Cobalamin synthase</fullName>
    </alternativeName>
    <alternativeName>
        <fullName evidence="15 19">Cobalamin-5'-phosphate synthase</fullName>
    </alternativeName>
</protein>
<dbReference type="Pfam" id="PF02654">
    <property type="entry name" value="CobS"/>
    <property type="match status" value="1"/>
</dbReference>
<dbReference type="RefSeq" id="WP_099508522.1">
    <property type="nucleotide sequence ID" value="NZ_CP016616.1"/>
</dbReference>
<comment type="cofactor">
    <cofactor evidence="1 19">
        <name>Mg(2+)</name>
        <dbReference type="ChEBI" id="CHEBI:18420"/>
    </cofactor>
</comment>
<keyword evidence="8 19" id="KW-0169">Cobalamin biosynthesis</keyword>
<dbReference type="KEGG" id="moc:BB934_04270"/>
<organism evidence="20">
    <name type="scientific">Microvirga ossetica</name>
    <dbReference type="NCBI Taxonomy" id="1882682"/>
    <lineage>
        <taxon>Bacteria</taxon>
        <taxon>Pseudomonadati</taxon>
        <taxon>Pseudomonadota</taxon>
        <taxon>Alphaproteobacteria</taxon>
        <taxon>Hyphomicrobiales</taxon>
        <taxon>Methylobacteriaceae</taxon>
        <taxon>Microvirga</taxon>
    </lineage>
</organism>
<proteinExistence type="inferred from homology"/>
<evidence type="ECO:0000256" key="5">
    <source>
        <dbReference type="ARBA" id="ARBA00013200"/>
    </source>
</evidence>
<feature type="transmembrane region" description="Helical" evidence="19">
    <location>
        <begin position="83"/>
        <end position="100"/>
    </location>
</feature>
<evidence type="ECO:0000256" key="17">
    <source>
        <dbReference type="ARBA" id="ARBA00048623"/>
    </source>
</evidence>
<feature type="transmembrane region" description="Helical" evidence="19">
    <location>
        <begin position="129"/>
        <end position="152"/>
    </location>
</feature>
<accession>A0A1B2EC44</accession>
<dbReference type="PANTHER" id="PTHR34148:SF1">
    <property type="entry name" value="ADENOSYLCOBINAMIDE-GDP RIBAZOLETRANSFERASE"/>
    <property type="match status" value="1"/>
</dbReference>
<dbReference type="GO" id="GO:0051073">
    <property type="term" value="F:adenosylcobinamide-GDP ribazoletransferase activity"/>
    <property type="evidence" value="ECO:0007669"/>
    <property type="project" value="UniProtKB-UniRule"/>
</dbReference>
<feature type="transmembrane region" description="Helical" evidence="19">
    <location>
        <begin position="158"/>
        <end position="182"/>
    </location>
</feature>
<dbReference type="OrthoDB" id="9794626at2"/>
<evidence type="ECO:0000256" key="2">
    <source>
        <dbReference type="ARBA" id="ARBA00004651"/>
    </source>
</evidence>
<feature type="transmembrane region" description="Helical" evidence="19">
    <location>
        <begin position="225"/>
        <end position="244"/>
    </location>
</feature>
<evidence type="ECO:0000256" key="13">
    <source>
        <dbReference type="ARBA" id="ARBA00023136"/>
    </source>
</evidence>